<reference evidence="1 2" key="2">
    <citation type="journal article" date="2019" name="G3 (Bethesda)">
        <title>Hybrid Assembly of the Genome of the Entomopathogenic Nematode Steinernema carpocapsae Identifies the X-Chromosome.</title>
        <authorList>
            <person name="Serra L."/>
            <person name="Macchietto M."/>
            <person name="Macias-Munoz A."/>
            <person name="McGill C.J."/>
            <person name="Rodriguez I.M."/>
            <person name="Rodriguez B."/>
            <person name="Murad R."/>
            <person name="Mortazavi A."/>
        </authorList>
    </citation>
    <scope>NUCLEOTIDE SEQUENCE [LARGE SCALE GENOMIC DNA]</scope>
    <source>
        <strain evidence="1 2">ALL</strain>
    </source>
</reference>
<accession>A0A4U5MEH7</accession>
<comment type="caution">
    <text evidence="1">The sequence shown here is derived from an EMBL/GenBank/DDBJ whole genome shotgun (WGS) entry which is preliminary data.</text>
</comment>
<proteinExistence type="predicted"/>
<organism evidence="1 2">
    <name type="scientific">Steinernema carpocapsae</name>
    <name type="common">Entomopathogenic nematode</name>
    <dbReference type="NCBI Taxonomy" id="34508"/>
    <lineage>
        <taxon>Eukaryota</taxon>
        <taxon>Metazoa</taxon>
        <taxon>Ecdysozoa</taxon>
        <taxon>Nematoda</taxon>
        <taxon>Chromadorea</taxon>
        <taxon>Rhabditida</taxon>
        <taxon>Tylenchina</taxon>
        <taxon>Panagrolaimomorpha</taxon>
        <taxon>Strongyloidoidea</taxon>
        <taxon>Steinernematidae</taxon>
        <taxon>Steinernema</taxon>
    </lineage>
</organism>
<gene>
    <name evidence="1" type="ORF">L596_023700</name>
</gene>
<dbReference type="AlphaFoldDB" id="A0A4U5MEH7"/>
<evidence type="ECO:0000313" key="1">
    <source>
        <dbReference type="EMBL" id="TKR67568.1"/>
    </source>
</evidence>
<keyword evidence="2" id="KW-1185">Reference proteome</keyword>
<reference evidence="1 2" key="1">
    <citation type="journal article" date="2015" name="Genome Biol.">
        <title>Comparative genomics of Steinernema reveals deeply conserved gene regulatory networks.</title>
        <authorList>
            <person name="Dillman A.R."/>
            <person name="Macchietto M."/>
            <person name="Porter C.F."/>
            <person name="Rogers A."/>
            <person name="Williams B."/>
            <person name="Antoshechkin I."/>
            <person name="Lee M.M."/>
            <person name="Goodwin Z."/>
            <person name="Lu X."/>
            <person name="Lewis E.E."/>
            <person name="Goodrich-Blair H."/>
            <person name="Stock S.P."/>
            <person name="Adams B.J."/>
            <person name="Sternberg P.W."/>
            <person name="Mortazavi A."/>
        </authorList>
    </citation>
    <scope>NUCLEOTIDE SEQUENCE [LARGE SCALE GENOMIC DNA]</scope>
    <source>
        <strain evidence="1 2">ALL</strain>
    </source>
</reference>
<dbReference type="Proteomes" id="UP000298663">
    <property type="component" value="Unassembled WGS sequence"/>
</dbReference>
<sequence>MDSLPNVFYEECNALLLSMHNPFELSIVKPKVVLPFFWPWSNEMITVQLTIEPDYYEVSCYNNRGGVRFSLEEAFRHQRSFKVFRLHLLAILQKGSSNRSRKNQENHRLFPLVSRYRVFRLWRMDCHQGSNLRLPPGKRNCFQAKK</sequence>
<evidence type="ECO:0000313" key="2">
    <source>
        <dbReference type="Proteomes" id="UP000298663"/>
    </source>
</evidence>
<dbReference type="EMBL" id="AZBU02000008">
    <property type="protein sequence ID" value="TKR67568.1"/>
    <property type="molecule type" value="Genomic_DNA"/>
</dbReference>
<name>A0A4U5MEH7_STECR</name>
<protein>
    <submittedName>
        <fullName evidence="1">Uncharacterized protein</fullName>
    </submittedName>
</protein>